<dbReference type="PANTHER" id="PTHR33877:SF2">
    <property type="entry name" value="OS07G0170200 PROTEIN"/>
    <property type="match status" value="1"/>
</dbReference>
<feature type="compositionally biased region" description="Polar residues" evidence="1">
    <location>
        <begin position="177"/>
        <end position="186"/>
    </location>
</feature>
<evidence type="ECO:0000313" key="3">
    <source>
        <dbReference type="EMBL" id="MVT25221.1"/>
    </source>
</evidence>
<dbReference type="Gene3D" id="1.10.30.50">
    <property type="match status" value="1"/>
</dbReference>
<name>A0A7K1UGK6_9MICC</name>
<gene>
    <name evidence="3" type="ORF">GNZ21_02390</name>
</gene>
<feature type="domain" description="HNH nuclease" evidence="2">
    <location>
        <begin position="69"/>
        <end position="118"/>
    </location>
</feature>
<dbReference type="SMART" id="SM00507">
    <property type="entry name" value="HNHc"/>
    <property type="match status" value="1"/>
</dbReference>
<evidence type="ECO:0000313" key="4">
    <source>
        <dbReference type="Proteomes" id="UP000460157"/>
    </source>
</evidence>
<sequence length="186" mass="20143">MRTLVLNAGYEPLSVVTSRRAAVLVMRGKASVLAEDGNPIVSPSTLIPRPAVILLHQYVRVARRRPSAPSRRSILRRDQRQCGYCGKSAATVDHVIPKSRGGDSSWGNLVACCGPCNVRKGDKTLEQLGWKLLITPKAPVHHMWLPAELDAPRDAWMPFLASPSAGETQLGARGGPQQRQSVGTGH</sequence>
<dbReference type="CDD" id="cd00085">
    <property type="entry name" value="HNHc"/>
    <property type="match status" value="1"/>
</dbReference>
<keyword evidence="3" id="KW-0255">Endonuclease</keyword>
<organism evidence="3 4">
    <name type="scientific">Nesterenkonia alkaliphila</name>
    <dbReference type="NCBI Taxonomy" id="1463631"/>
    <lineage>
        <taxon>Bacteria</taxon>
        <taxon>Bacillati</taxon>
        <taxon>Actinomycetota</taxon>
        <taxon>Actinomycetes</taxon>
        <taxon>Micrococcales</taxon>
        <taxon>Micrococcaceae</taxon>
        <taxon>Nesterenkonia</taxon>
    </lineage>
</organism>
<dbReference type="InterPro" id="IPR003615">
    <property type="entry name" value="HNH_nuc"/>
</dbReference>
<dbReference type="InterPro" id="IPR029471">
    <property type="entry name" value="HNH_5"/>
</dbReference>
<comment type="caution">
    <text evidence="3">The sequence shown here is derived from an EMBL/GenBank/DDBJ whole genome shotgun (WGS) entry which is preliminary data.</text>
</comment>
<dbReference type="InterPro" id="IPR052892">
    <property type="entry name" value="NA-targeting_endonuclease"/>
</dbReference>
<accession>A0A7K1UGK6</accession>
<dbReference type="PANTHER" id="PTHR33877">
    <property type="entry name" value="SLL1193 PROTEIN"/>
    <property type="match status" value="1"/>
</dbReference>
<dbReference type="GO" id="GO:0004519">
    <property type="term" value="F:endonuclease activity"/>
    <property type="evidence" value="ECO:0007669"/>
    <property type="project" value="UniProtKB-KW"/>
</dbReference>
<dbReference type="EMBL" id="WRPM01000017">
    <property type="protein sequence ID" value="MVT25221.1"/>
    <property type="molecule type" value="Genomic_DNA"/>
</dbReference>
<evidence type="ECO:0000259" key="2">
    <source>
        <dbReference type="SMART" id="SM00507"/>
    </source>
</evidence>
<keyword evidence="3" id="KW-0540">Nuclease</keyword>
<dbReference type="RefSeq" id="WP_157321016.1">
    <property type="nucleotide sequence ID" value="NZ_BMFX01000024.1"/>
</dbReference>
<protein>
    <submittedName>
        <fullName evidence="3">HNH endonuclease</fullName>
    </submittedName>
</protein>
<dbReference type="AlphaFoldDB" id="A0A7K1UGK6"/>
<keyword evidence="3" id="KW-0378">Hydrolase</keyword>
<dbReference type="Proteomes" id="UP000460157">
    <property type="component" value="Unassembled WGS sequence"/>
</dbReference>
<reference evidence="3 4" key="1">
    <citation type="submission" date="2019-12" db="EMBL/GenBank/DDBJ databases">
        <title>Nesterenkonia muleiensis sp. nov., a novel actinobacterium isolated from sap of Populus euphratica.</title>
        <authorList>
            <person name="Wang R."/>
        </authorList>
    </citation>
    <scope>NUCLEOTIDE SEQUENCE [LARGE SCALE GENOMIC DNA]</scope>
    <source>
        <strain evidence="3 4">F10</strain>
    </source>
</reference>
<dbReference type="Pfam" id="PF14279">
    <property type="entry name" value="HNH_5"/>
    <property type="match status" value="1"/>
</dbReference>
<dbReference type="OrthoDB" id="9802901at2"/>
<feature type="region of interest" description="Disordered" evidence="1">
    <location>
        <begin position="165"/>
        <end position="186"/>
    </location>
</feature>
<proteinExistence type="predicted"/>
<keyword evidence="4" id="KW-1185">Reference proteome</keyword>
<evidence type="ECO:0000256" key="1">
    <source>
        <dbReference type="SAM" id="MobiDB-lite"/>
    </source>
</evidence>